<dbReference type="InterPro" id="IPR056908">
    <property type="entry name" value="Gp80-like"/>
</dbReference>
<proteinExistence type="predicted"/>
<organism evidence="1 2">
    <name type="scientific">Candidatus Macondimonas diazotrophica</name>
    <dbReference type="NCBI Taxonomy" id="2305248"/>
    <lineage>
        <taxon>Bacteria</taxon>
        <taxon>Pseudomonadati</taxon>
        <taxon>Pseudomonadota</taxon>
        <taxon>Gammaproteobacteria</taxon>
        <taxon>Chromatiales</taxon>
        <taxon>Ectothiorhodospiraceae</taxon>
        <taxon>Candidatus Macondimonas</taxon>
    </lineage>
</organism>
<dbReference type="AlphaFoldDB" id="A0A4Z0F5Z5"/>
<protein>
    <submittedName>
        <fullName evidence="1">Uncharacterized protein</fullName>
    </submittedName>
</protein>
<gene>
    <name evidence="1" type="ORF">E4680_12680</name>
</gene>
<dbReference type="OrthoDB" id="4267286at2"/>
<reference evidence="1 2" key="1">
    <citation type="journal article" date="2019" name="ISME J.">
        <title>Candidatus Macondimonas diazotrophica, a novel gammaproteobacterial genus dominating crude-oil-contaminated coastal sediments.</title>
        <authorList>
            <person name="Karthikeyan S."/>
            <person name="Konstantinidis K."/>
        </authorList>
    </citation>
    <scope>NUCLEOTIDE SEQUENCE [LARGE SCALE GENOMIC DNA]</scope>
    <source>
        <strain evidence="1 2">KTK01</strain>
    </source>
</reference>
<evidence type="ECO:0000313" key="2">
    <source>
        <dbReference type="Proteomes" id="UP000297890"/>
    </source>
</evidence>
<accession>A0A4Z0F5Z5</accession>
<keyword evidence="2" id="KW-1185">Reference proteome</keyword>
<comment type="caution">
    <text evidence="1">The sequence shown here is derived from an EMBL/GenBank/DDBJ whole genome shotgun (WGS) entry which is preliminary data.</text>
</comment>
<dbReference type="Pfam" id="PF23140">
    <property type="entry name" value="Gp80"/>
    <property type="match status" value="1"/>
</dbReference>
<dbReference type="EMBL" id="SRIO01000025">
    <property type="protein sequence ID" value="TFZ81387.1"/>
    <property type="molecule type" value="Genomic_DNA"/>
</dbReference>
<dbReference type="RefSeq" id="WP_135282791.1">
    <property type="nucleotide sequence ID" value="NZ_SRIO01000025.1"/>
</dbReference>
<sequence length="130" mass="13376">MPISTYAGNLVLDWLLSTAAATRPTTWYLSLHTADPGLTGTDEVLVGTDAAYVRKAITFAAASGLTKATDAGVTWTADAAATTYIVTHVGIWDALTGGNFLNYGELAVPETIEASGSLNLSAGRVIASIA</sequence>
<evidence type="ECO:0000313" key="1">
    <source>
        <dbReference type="EMBL" id="TFZ81387.1"/>
    </source>
</evidence>
<name>A0A4Z0F5Z5_9GAMM</name>
<dbReference type="Proteomes" id="UP000297890">
    <property type="component" value="Unassembled WGS sequence"/>
</dbReference>